<feature type="transmembrane region" description="Helical" evidence="2">
    <location>
        <begin position="272"/>
        <end position="294"/>
    </location>
</feature>
<keyword evidence="2" id="KW-1133">Transmembrane helix</keyword>
<dbReference type="VEuPathDB" id="TrichDB:TRFO_31656"/>
<accession>A0A1J4JRX2</accession>
<organism evidence="3 4">
    <name type="scientific">Tritrichomonas foetus</name>
    <dbReference type="NCBI Taxonomy" id="1144522"/>
    <lineage>
        <taxon>Eukaryota</taxon>
        <taxon>Metamonada</taxon>
        <taxon>Parabasalia</taxon>
        <taxon>Tritrichomonadida</taxon>
        <taxon>Tritrichomonadidae</taxon>
        <taxon>Tritrichomonas</taxon>
    </lineage>
</organism>
<name>A0A1J4JRX2_9EUKA</name>
<dbReference type="Proteomes" id="UP000179807">
    <property type="component" value="Unassembled WGS sequence"/>
</dbReference>
<gene>
    <name evidence="3" type="ORF">TRFO_31656</name>
</gene>
<reference evidence="3" key="1">
    <citation type="submission" date="2016-10" db="EMBL/GenBank/DDBJ databases">
        <authorList>
            <person name="Benchimol M."/>
            <person name="Almeida L.G."/>
            <person name="Vasconcelos A.T."/>
            <person name="Perreira-Neves A."/>
            <person name="Rosa I.A."/>
            <person name="Tasca T."/>
            <person name="Bogo M.R."/>
            <person name="de Souza W."/>
        </authorList>
    </citation>
    <scope>NUCLEOTIDE SEQUENCE [LARGE SCALE GENOMIC DNA]</scope>
    <source>
        <strain evidence="3">K</strain>
    </source>
</reference>
<feature type="region of interest" description="Disordered" evidence="1">
    <location>
        <begin position="551"/>
        <end position="645"/>
    </location>
</feature>
<dbReference type="GeneID" id="94842755"/>
<evidence type="ECO:0000256" key="2">
    <source>
        <dbReference type="SAM" id="Phobius"/>
    </source>
</evidence>
<evidence type="ECO:0000256" key="1">
    <source>
        <dbReference type="SAM" id="MobiDB-lite"/>
    </source>
</evidence>
<keyword evidence="2" id="KW-0812">Transmembrane</keyword>
<feature type="transmembrane region" description="Helical" evidence="2">
    <location>
        <begin position="114"/>
        <end position="132"/>
    </location>
</feature>
<feature type="transmembrane region" description="Helical" evidence="2">
    <location>
        <begin position="733"/>
        <end position="754"/>
    </location>
</feature>
<dbReference type="PANTHER" id="PTHR34993">
    <property type="entry name" value="TRANSMEMBRANE PROTEIN"/>
    <property type="match status" value="1"/>
</dbReference>
<comment type="caution">
    <text evidence="3">The sequence shown here is derived from an EMBL/GenBank/DDBJ whole genome shotgun (WGS) entry which is preliminary data.</text>
</comment>
<feature type="transmembrane region" description="Helical" evidence="2">
    <location>
        <begin position="88"/>
        <end position="108"/>
    </location>
</feature>
<feature type="transmembrane region" description="Helical" evidence="2">
    <location>
        <begin position="62"/>
        <end position="81"/>
    </location>
</feature>
<evidence type="ECO:0000313" key="3">
    <source>
        <dbReference type="EMBL" id="OHT01506.1"/>
    </source>
</evidence>
<feature type="transmembrane region" description="Helical" evidence="2">
    <location>
        <begin position="197"/>
        <end position="217"/>
    </location>
</feature>
<dbReference type="RefSeq" id="XP_068354642.1">
    <property type="nucleotide sequence ID" value="XM_068508051.1"/>
</dbReference>
<sequence length="766" mass="88622">MSVSSTVVSFFTYFQNIGCTISLPSIEVPEQMRVFLDCVRNFLAFIQSMIPAIPPFDLRMQLVIMTVGFPLILDILFVWFVQPLLTTIFHVIDLGAMFCLFMFLSQGILDRWSVINYIVVVFTSIWTLIRLIMVMRKGCSGSCELVSIARNVCNHFLHGFVPNIEIRSTLNDLNHAIERFSKVVEIKPKPPSVFSSVTLFMVASLLLIFALWCLEIIPIPLNLPEMIKIIFPWVAIVFSAIFYISFFLKFFECGRRFGMLLKQFCKRWGLRLLMLALELLYLPILTLTVSNIIFSSDLSCDYGYYRKLNHSNYDSSLDLIVHHDSQCVKCEYNNPNDICEQMCFTQKELRLTDDPSLRLFEDVFKVSGGFIIYVALFVMIGIPVLWYYIIQRNISFTFNINVYGHNPEEKWRRLVNRMKTTGIFLFVNYKFNTSKWSVFYLGVKFFVMIITTIAGRIYPYVVFILPFFYIVVLSCIIYYRPYLYTFNNILDSILYFVQSVFSSIPVFSLFGIILPEVATIPMSILILVIPIVSILFLLLFRSKTVDFANDPTYPEELTEEEEEELERKRRHAKRKLRRANKAKTAHKKQKNKNADLSDSDDPFILGSRKKKIYPADEPEPQPNNPPNKQLYTSQNLDDAPDDSEGNMLLEELDENDNVCLIKEDEAELTMSEIATVKEAITTLKMNKWSSESEMETEKKFSVNKRILSSRMTSMYEMLDVIVDGSTIDFLTTILNIGISFSIAALGWFVGALFLTNNYQQIVCDKY</sequence>
<dbReference type="AlphaFoldDB" id="A0A1J4JRX2"/>
<dbReference type="PANTHER" id="PTHR34993:SF1">
    <property type="entry name" value="TRANSMEMBRANE PROTEIN"/>
    <property type="match status" value="1"/>
</dbReference>
<proteinExistence type="predicted"/>
<feature type="transmembrane region" description="Helical" evidence="2">
    <location>
        <begin position="229"/>
        <end position="251"/>
    </location>
</feature>
<feature type="transmembrane region" description="Helical" evidence="2">
    <location>
        <begin position="520"/>
        <end position="540"/>
    </location>
</feature>
<feature type="compositionally biased region" description="Basic residues" evidence="1">
    <location>
        <begin position="568"/>
        <end position="591"/>
    </location>
</feature>
<feature type="transmembrane region" description="Helical" evidence="2">
    <location>
        <begin position="493"/>
        <end position="514"/>
    </location>
</feature>
<protein>
    <submittedName>
        <fullName evidence="3">Uncharacterized protein</fullName>
    </submittedName>
</protein>
<dbReference type="OrthoDB" id="10642549at2759"/>
<feature type="transmembrane region" description="Helical" evidence="2">
    <location>
        <begin position="370"/>
        <end position="390"/>
    </location>
</feature>
<feature type="transmembrane region" description="Helical" evidence="2">
    <location>
        <begin position="436"/>
        <end position="454"/>
    </location>
</feature>
<keyword evidence="4" id="KW-1185">Reference proteome</keyword>
<dbReference type="EMBL" id="MLAK01000908">
    <property type="protein sequence ID" value="OHT01506.1"/>
    <property type="molecule type" value="Genomic_DNA"/>
</dbReference>
<keyword evidence="2" id="KW-0472">Membrane</keyword>
<evidence type="ECO:0000313" key="4">
    <source>
        <dbReference type="Proteomes" id="UP000179807"/>
    </source>
</evidence>
<feature type="transmembrane region" description="Helical" evidence="2">
    <location>
        <begin position="460"/>
        <end position="481"/>
    </location>
</feature>